<comment type="caution">
    <text evidence="1">The sequence shown here is derived from an EMBL/GenBank/DDBJ whole genome shotgun (WGS) entry which is preliminary data.</text>
</comment>
<proteinExistence type="predicted"/>
<keyword evidence="2" id="KW-1185">Reference proteome</keyword>
<name>A0ABQ8WAH3_PENCH</name>
<evidence type="ECO:0000313" key="1">
    <source>
        <dbReference type="EMBL" id="KAJ5261840.1"/>
    </source>
</evidence>
<protein>
    <submittedName>
        <fullName evidence="1">Uncharacterized protein</fullName>
    </submittedName>
</protein>
<reference evidence="1 2" key="1">
    <citation type="journal article" date="2023" name="IMA Fungus">
        <title>Comparative genomic study of the Penicillium genus elucidates a diverse pangenome and 15 lateral gene transfer events.</title>
        <authorList>
            <person name="Petersen C."/>
            <person name="Sorensen T."/>
            <person name="Nielsen M.R."/>
            <person name="Sondergaard T.E."/>
            <person name="Sorensen J.L."/>
            <person name="Fitzpatrick D.A."/>
            <person name="Frisvad J.C."/>
            <person name="Nielsen K.L."/>
        </authorList>
    </citation>
    <scope>NUCLEOTIDE SEQUENCE [LARGE SCALE GENOMIC DNA]</scope>
    <source>
        <strain evidence="1 2">IBT 3361</strain>
    </source>
</reference>
<dbReference type="Proteomes" id="UP001220256">
    <property type="component" value="Unassembled WGS sequence"/>
</dbReference>
<gene>
    <name evidence="1" type="ORF">N7505_008707</name>
</gene>
<dbReference type="EMBL" id="JAPVEB010000006">
    <property type="protein sequence ID" value="KAJ5261840.1"/>
    <property type="molecule type" value="Genomic_DNA"/>
</dbReference>
<accession>A0ABQ8WAH3</accession>
<organism evidence="1 2">
    <name type="scientific">Penicillium chrysogenum</name>
    <name type="common">Penicillium notatum</name>
    <dbReference type="NCBI Taxonomy" id="5076"/>
    <lineage>
        <taxon>Eukaryota</taxon>
        <taxon>Fungi</taxon>
        <taxon>Dikarya</taxon>
        <taxon>Ascomycota</taxon>
        <taxon>Pezizomycotina</taxon>
        <taxon>Eurotiomycetes</taxon>
        <taxon>Eurotiomycetidae</taxon>
        <taxon>Eurotiales</taxon>
        <taxon>Aspergillaceae</taxon>
        <taxon>Penicillium</taxon>
        <taxon>Penicillium chrysogenum species complex</taxon>
    </lineage>
</organism>
<evidence type="ECO:0000313" key="2">
    <source>
        <dbReference type="Proteomes" id="UP001220256"/>
    </source>
</evidence>
<sequence>MTTPNSILAEACAGTIDGISAIWGPSAVNNLSSSAQDYDVNRGVLKRATENVAVKCAKRIGKTSFRILYEAIFNPGLSPHSSKVHSMIPPRAEQLAPQGQTFVTVL</sequence>